<dbReference type="GO" id="GO:1990281">
    <property type="term" value="C:efflux pump complex"/>
    <property type="evidence" value="ECO:0007669"/>
    <property type="project" value="TreeGrafter"/>
</dbReference>
<feature type="region of interest" description="Disordered" evidence="8">
    <location>
        <begin position="113"/>
        <end position="145"/>
    </location>
</feature>
<dbReference type="PANTHER" id="PTHR30026:SF23">
    <property type="entry name" value="TO APRF-PUTATIVE OUTER MEMBRANE EFFLUX PROTEIN OR SECRETED ALKALINE PHOSPHATASE-RELATED"/>
    <property type="match status" value="1"/>
</dbReference>
<comment type="similarity">
    <text evidence="2">Belongs to the outer membrane factor (OMF) (TC 1.B.17) family.</text>
</comment>
<organism evidence="9 10">
    <name type="scientific">Rosistilla oblonga</name>
    <dbReference type="NCBI Taxonomy" id="2527990"/>
    <lineage>
        <taxon>Bacteria</taxon>
        <taxon>Pseudomonadati</taxon>
        <taxon>Planctomycetota</taxon>
        <taxon>Planctomycetia</taxon>
        <taxon>Pirellulales</taxon>
        <taxon>Pirellulaceae</taxon>
        <taxon>Rosistilla</taxon>
    </lineage>
</organism>
<proteinExistence type="inferred from homology"/>
<evidence type="ECO:0000313" key="9">
    <source>
        <dbReference type="EMBL" id="QDV55825.1"/>
    </source>
</evidence>
<keyword evidence="6" id="KW-0472">Membrane</keyword>
<dbReference type="GO" id="GO:0015288">
    <property type="term" value="F:porin activity"/>
    <property type="evidence" value="ECO:0007669"/>
    <property type="project" value="TreeGrafter"/>
</dbReference>
<feature type="compositionally biased region" description="Polar residues" evidence="8">
    <location>
        <begin position="129"/>
        <end position="138"/>
    </location>
</feature>
<dbReference type="Proteomes" id="UP000316770">
    <property type="component" value="Chromosome"/>
</dbReference>
<dbReference type="InterPro" id="IPR051906">
    <property type="entry name" value="TolC-like"/>
</dbReference>
<dbReference type="GO" id="GO:0009279">
    <property type="term" value="C:cell outer membrane"/>
    <property type="evidence" value="ECO:0007669"/>
    <property type="project" value="UniProtKB-SubCell"/>
</dbReference>
<evidence type="ECO:0000256" key="4">
    <source>
        <dbReference type="ARBA" id="ARBA00022452"/>
    </source>
</evidence>
<feature type="region of interest" description="Disordered" evidence="8">
    <location>
        <begin position="714"/>
        <end position="736"/>
    </location>
</feature>
<evidence type="ECO:0000256" key="2">
    <source>
        <dbReference type="ARBA" id="ARBA00007613"/>
    </source>
</evidence>
<evidence type="ECO:0000313" key="10">
    <source>
        <dbReference type="Proteomes" id="UP000316770"/>
    </source>
</evidence>
<dbReference type="PROSITE" id="PS51257">
    <property type="entry name" value="PROKAR_LIPOPROTEIN"/>
    <property type="match status" value="1"/>
</dbReference>
<keyword evidence="3" id="KW-0813">Transport</keyword>
<evidence type="ECO:0000256" key="6">
    <source>
        <dbReference type="ARBA" id="ARBA00023136"/>
    </source>
</evidence>
<keyword evidence="5" id="KW-0812">Transmembrane</keyword>
<dbReference type="InterPro" id="IPR003423">
    <property type="entry name" value="OMP_efflux"/>
</dbReference>
<feature type="compositionally biased region" description="Polar residues" evidence="8">
    <location>
        <begin position="714"/>
        <end position="731"/>
    </location>
</feature>
<comment type="subcellular location">
    <subcellularLocation>
        <location evidence="1">Cell outer membrane</location>
    </subcellularLocation>
</comment>
<dbReference type="Gene3D" id="1.20.1600.10">
    <property type="entry name" value="Outer membrane efflux proteins (OEP)"/>
    <property type="match status" value="1"/>
</dbReference>
<keyword evidence="4" id="KW-1134">Transmembrane beta strand</keyword>
<feature type="region of interest" description="Disordered" evidence="8">
    <location>
        <begin position="469"/>
        <end position="488"/>
    </location>
</feature>
<evidence type="ECO:0000256" key="3">
    <source>
        <dbReference type="ARBA" id="ARBA00022448"/>
    </source>
</evidence>
<sequence>MNRTQYQYAVYLQIALLVVATGCRTPTQPFYLHEDGDLSHYLDTATAIEYPDVELPKLEDVLQAKAPLTVDNHEYEFWDVTLEECVSIALNNSKILRTVSGTAQQRQNTAAQILSGSPDGLGSTYDPAIQSSTTQSLPLTIDSDGNRTLPRGAIRASQVGGVEDALAEFDAQMSSFLSYDTTDRPRNVGANNGFSAQQFRAWDSTQQLALSKRLATGGVATLREQIIYSRNNIPANLTSNAGRLVPSDYTVVLEAEVQHPLMRNRGTMVNRVPVVLASLNEDSSLTEFEALVRNLVADVENAYWELYCAYRNVETTQIARDSAQATARFAQLNLESGSGTAQDVAQAEEQFFAFSAQLTTALAGTNVPGNDPFGVYGRERELRNLMGIASTDGRLARPIDEPSLAAVKFDWHELTTEALYRSPELRAQKIRIKQRELECLVAKNQMLPDLNLSFSARWVGVGDTLGPSDRDGGNLPGNNFPNSALADLTGGDHTEVGARLEFTPPAVGSRREKARVRNAQLQLRREEAFLQEKELAMVHQLSDAVGKLQVHYDLIHNSFQRWAAAEREVRARLAEYEGGRSPVNVVLQSQQRRALAQIEYYRSLCEYNKSIAYVHYLKGTLLDYNNITLSEGPWVDKAYWDALERARERDASYYLNYGYTRPGVVRQGPVKTNVNNVMIDNETVMGDEVGEIYYEDAMPMEVVPGDVEFNSINPPLSNNSAVSPGPTTSAMDSKKRSVIAPASYQAVGENASSSNPYRG</sequence>
<dbReference type="Pfam" id="PF02321">
    <property type="entry name" value="OEP"/>
    <property type="match status" value="1"/>
</dbReference>
<protein>
    <submittedName>
        <fullName evidence="9">Outer membrane efflux protein</fullName>
    </submittedName>
</protein>
<evidence type="ECO:0000256" key="7">
    <source>
        <dbReference type="ARBA" id="ARBA00023237"/>
    </source>
</evidence>
<name>A0A518IRV8_9BACT</name>
<keyword evidence="7" id="KW-0998">Cell outer membrane</keyword>
<dbReference type="PANTHER" id="PTHR30026">
    <property type="entry name" value="OUTER MEMBRANE PROTEIN TOLC"/>
    <property type="match status" value="1"/>
</dbReference>
<evidence type="ECO:0000256" key="5">
    <source>
        <dbReference type="ARBA" id="ARBA00022692"/>
    </source>
</evidence>
<evidence type="ECO:0000256" key="8">
    <source>
        <dbReference type="SAM" id="MobiDB-lite"/>
    </source>
</evidence>
<dbReference type="GO" id="GO:0015562">
    <property type="term" value="F:efflux transmembrane transporter activity"/>
    <property type="evidence" value="ECO:0007669"/>
    <property type="project" value="InterPro"/>
</dbReference>
<dbReference type="RefSeq" id="WP_145283741.1">
    <property type="nucleotide sequence ID" value="NZ_CP036318.1"/>
</dbReference>
<accession>A0A518IRV8</accession>
<keyword evidence="10" id="KW-1185">Reference proteome</keyword>
<evidence type="ECO:0000256" key="1">
    <source>
        <dbReference type="ARBA" id="ARBA00004442"/>
    </source>
</evidence>
<dbReference type="EMBL" id="CP036318">
    <property type="protein sequence ID" value="QDV55825.1"/>
    <property type="molecule type" value="Genomic_DNA"/>
</dbReference>
<reference evidence="9 10" key="1">
    <citation type="submission" date="2019-02" db="EMBL/GenBank/DDBJ databases">
        <title>Deep-cultivation of Planctomycetes and their phenomic and genomic characterization uncovers novel biology.</title>
        <authorList>
            <person name="Wiegand S."/>
            <person name="Jogler M."/>
            <person name="Boedeker C."/>
            <person name="Pinto D."/>
            <person name="Vollmers J."/>
            <person name="Rivas-Marin E."/>
            <person name="Kohn T."/>
            <person name="Peeters S.H."/>
            <person name="Heuer A."/>
            <person name="Rast P."/>
            <person name="Oberbeckmann S."/>
            <person name="Bunk B."/>
            <person name="Jeske O."/>
            <person name="Meyerdierks A."/>
            <person name="Storesund J.E."/>
            <person name="Kallscheuer N."/>
            <person name="Luecker S."/>
            <person name="Lage O.M."/>
            <person name="Pohl T."/>
            <person name="Merkel B.J."/>
            <person name="Hornburger P."/>
            <person name="Mueller R.-W."/>
            <person name="Bruemmer F."/>
            <person name="Labrenz M."/>
            <person name="Spormann A.M."/>
            <person name="Op den Camp H."/>
            <person name="Overmann J."/>
            <person name="Amann R."/>
            <person name="Jetten M.S.M."/>
            <person name="Mascher T."/>
            <person name="Medema M.H."/>
            <person name="Devos D.P."/>
            <person name="Kaster A.-K."/>
            <person name="Ovreas L."/>
            <person name="Rohde M."/>
            <person name="Galperin M.Y."/>
            <person name="Jogler C."/>
        </authorList>
    </citation>
    <scope>NUCLEOTIDE SEQUENCE [LARGE SCALE GENOMIC DNA]</scope>
    <source>
        <strain evidence="9 10">Mal33</strain>
    </source>
</reference>
<dbReference type="AlphaFoldDB" id="A0A518IRV8"/>
<dbReference type="SUPFAM" id="SSF56954">
    <property type="entry name" value="Outer membrane efflux proteins (OEP)"/>
    <property type="match status" value="1"/>
</dbReference>
<gene>
    <name evidence="9" type="ORF">Mal33_18040</name>
</gene>